<keyword evidence="3" id="KW-0675">Receptor</keyword>
<dbReference type="InterPro" id="IPR036426">
    <property type="entry name" value="Bulb-type_lectin_dom_sf"/>
</dbReference>
<dbReference type="EMBL" id="LT934114">
    <property type="protein sequence ID" value="VAH52485.1"/>
    <property type="molecule type" value="Genomic_DNA"/>
</dbReference>
<dbReference type="Gene3D" id="2.90.10.10">
    <property type="entry name" value="Bulb-type lectin domain"/>
    <property type="match status" value="1"/>
</dbReference>
<protein>
    <recommendedName>
        <fullName evidence="2">non-specific serine/threonine protein kinase</fullName>
        <ecNumber evidence="2">2.7.11.1</ecNumber>
    </recommendedName>
</protein>
<proteinExistence type="predicted"/>
<dbReference type="InterPro" id="IPR001480">
    <property type="entry name" value="Bulb-type_lectin_dom"/>
</dbReference>
<accession>A0A9R1PZF5</accession>
<dbReference type="SMART" id="SM00108">
    <property type="entry name" value="B_lectin"/>
    <property type="match status" value="1"/>
</dbReference>
<evidence type="ECO:0000256" key="6">
    <source>
        <dbReference type="SAM" id="SignalP"/>
    </source>
</evidence>
<evidence type="ECO:0000256" key="2">
    <source>
        <dbReference type="ARBA" id="ARBA00012513"/>
    </source>
</evidence>
<comment type="catalytic activity">
    <reaction evidence="4">
        <text>L-threonyl-[protein] + ATP = O-phospho-L-threonyl-[protein] + ADP + H(+)</text>
        <dbReference type="Rhea" id="RHEA:46608"/>
        <dbReference type="Rhea" id="RHEA-COMP:11060"/>
        <dbReference type="Rhea" id="RHEA-COMP:11605"/>
        <dbReference type="ChEBI" id="CHEBI:15378"/>
        <dbReference type="ChEBI" id="CHEBI:30013"/>
        <dbReference type="ChEBI" id="CHEBI:30616"/>
        <dbReference type="ChEBI" id="CHEBI:61977"/>
        <dbReference type="ChEBI" id="CHEBI:456216"/>
        <dbReference type="EC" id="2.7.11.1"/>
    </reaction>
</comment>
<organism evidence="8 9">
    <name type="scientific">Triticum turgidum subsp. durum</name>
    <name type="common">Durum wheat</name>
    <name type="synonym">Triticum durum</name>
    <dbReference type="NCBI Taxonomy" id="4567"/>
    <lineage>
        <taxon>Eukaryota</taxon>
        <taxon>Viridiplantae</taxon>
        <taxon>Streptophyta</taxon>
        <taxon>Embryophyta</taxon>
        <taxon>Tracheophyta</taxon>
        <taxon>Spermatophyta</taxon>
        <taxon>Magnoliopsida</taxon>
        <taxon>Liliopsida</taxon>
        <taxon>Poales</taxon>
        <taxon>Poaceae</taxon>
        <taxon>BOP clade</taxon>
        <taxon>Pooideae</taxon>
        <taxon>Triticodae</taxon>
        <taxon>Triticeae</taxon>
        <taxon>Triticinae</taxon>
        <taxon>Triticum</taxon>
    </lineage>
</organism>
<evidence type="ECO:0000256" key="3">
    <source>
        <dbReference type="ARBA" id="ARBA00023170"/>
    </source>
</evidence>
<evidence type="ECO:0000256" key="1">
    <source>
        <dbReference type="ARBA" id="ARBA00004479"/>
    </source>
</evidence>
<dbReference type="Gramene" id="TRITD2Bv1G229760.4">
    <property type="protein sequence ID" value="TRITD2Bv1G229760.4"/>
    <property type="gene ID" value="TRITD2Bv1G229760"/>
</dbReference>
<gene>
    <name evidence="8" type="ORF">TRITD_2Bv1G229760</name>
</gene>
<comment type="catalytic activity">
    <reaction evidence="5">
        <text>L-seryl-[protein] + ATP = O-phospho-L-seryl-[protein] + ADP + H(+)</text>
        <dbReference type="Rhea" id="RHEA:17989"/>
        <dbReference type="Rhea" id="RHEA-COMP:9863"/>
        <dbReference type="Rhea" id="RHEA-COMP:11604"/>
        <dbReference type="ChEBI" id="CHEBI:15378"/>
        <dbReference type="ChEBI" id="CHEBI:29999"/>
        <dbReference type="ChEBI" id="CHEBI:30616"/>
        <dbReference type="ChEBI" id="CHEBI:83421"/>
        <dbReference type="ChEBI" id="CHEBI:456216"/>
        <dbReference type="EC" id="2.7.11.1"/>
    </reaction>
</comment>
<evidence type="ECO:0000313" key="9">
    <source>
        <dbReference type="Proteomes" id="UP000324705"/>
    </source>
</evidence>
<dbReference type="PANTHER" id="PTHR32444:SF93">
    <property type="entry name" value="BULB-TYPE LECTIN DOMAIN-CONTAINING PROTEIN"/>
    <property type="match status" value="1"/>
</dbReference>
<dbReference type="PROSITE" id="PS50927">
    <property type="entry name" value="BULB_LECTIN"/>
    <property type="match status" value="1"/>
</dbReference>
<feature type="domain" description="Bulb-type lectin" evidence="7">
    <location>
        <begin position="21"/>
        <end position="147"/>
    </location>
</feature>
<dbReference type="SUPFAM" id="SSF51110">
    <property type="entry name" value="alpha-D-mannose-specific plant lectins"/>
    <property type="match status" value="1"/>
</dbReference>
<dbReference type="Proteomes" id="UP000324705">
    <property type="component" value="Chromosome 2B"/>
</dbReference>
<feature type="chain" id="PRO_5040115127" description="non-specific serine/threonine protein kinase" evidence="6">
    <location>
        <begin position="21"/>
        <end position="246"/>
    </location>
</feature>
<dbReference type="GO" id="GO:0004674">
    <property type="term" value="F:protein serine/threonine kinase activity"/>
    <property type="evidence" value="ECO:0007669"/>
    <property type="project" value="UniProtKB-EC"/>
</dbReference>
<dbReference type="AlphaFoldDB" id="A0A9R1PZF5"/>
<dbReference type="FunFam" id="2.90.10.10:FF:000014">
    <property type="entry name" value="Serine/threonine-protein kinase"/>
    <property type="match status" value="1"/>
</dbReference>
<dbReference type="GO" id="GO:0051707">
    <property type="term" value="P:response to other organism"/>
    <property type="evidence" value="ECO:0007669"/>
    <property type="project" value="UniProtKB-ARBA"/>
</dbReference>
<evidence type="ECO:0000256" key="5">
    <source>
        <dbReference type="ARBA" id="ARBA00048679"/>
    </source>
</evidence>
<keyword evidence="9" id="KW-1185">Reference proteome</keyword>
<feature type="signal peptide" evidence="6">
    <location>
        <begin position="1"/>
        <end position="20"/>
    </location>
</feature>
<dbReference type="Pfam" id="PF01453">
    <property type="entry name" value="B_lectin"/>
    <property type="match status" value="1"/>
</dbReference>
<evidence type="ECO:0000259" key="7">
    <source>
        <dbReference type="PROSITE" id="PS50927"/>
    </source>
</evidence>
<reference evidence="8 9" key="1">
    <citation type="submission" date="2017-09" db="EMBL/GenBank/DDBJ databases">
        <authorList>
            <consortium name="International Durum Wheat Genome Sequencing Consortium (IDWGSC)"/>
            <person name="Milanesi L."/>
        </authorList>
    </citation>
    <scope>NUCLEOTIDE SEQUENCE [LARGE SCALE GENOMIC DNA]</scope>
    <source>
        <strain evidence="9">cv. Svevo</strain>
    </source>
</reference>
<evidence type="ECO:0000313" key="8">
    <source>
        <dbReference type="EMBL" id="VAH52485.1"/>
    </source>
</evidence>
<dbReference type="PANTHER" id="PTHR32444">
    <property type="entry name" value="BULB-TYPE LECTIN DOMAIN-CONTAINING PROTEIN"/>
    <property type="match status" value="1"/>
</dbReference>
<evidence type="ECO:0000256" key="4">
    <source>
        <dbReference type="ARBA" id="ARBA00047899"/>
    </source>
</evidence>
<comment type="subcellular location">
    <subcellularLocation>
        <location evidence="1">Membrane</location>
        <topology evidence="1">Single-pass type I membrane protein</topology>
    </subcellularLocation>
</comment>
<name>A0A9R1PZF5_TRITD</name>
<dbReference type="EC" id="2.7.11.1" evidence="2"/>
<dbReference type="GO" id="GO:0016020">
    <property type="term" value="C:membrane"/>
    <property type="evidence" value="ECO:0007669"/>
    <property type="project" value="UniProtKB-SubCell"/>
</dbReference>
<keyword evidence="6" id="KW-0732">Signal</keyword>
<dbReference type="CDD" id="cd00028">
    <property type="entry name" value="B_lectin"/>
    <property type="match status" value="1"/>
</dbReference>
<sequence length="246" mass="27002">MAMRYIPIFFLLFLSSFCKSDDQLTQAKPLTHGHTLISETGDFALGFFSPTTSNRSFYLGIWYHSLPGPRTVVWVANRDNPITNPSSGTLTVTSNSSLVLSDSSGRNIWMTASNIPARVSRAHAVLLNSGNFVLRSPNGADIWQSFDHPTDTMLPTMRFLASYKAQVVGRFIAWKGPHDPSSGNFSLSSDPSSPTPQLIIWHGTKPYCRTTVLNEASVIYGGTYLSNTGSVLYEANINSRVASPNF</sequence>